<name>A0AAW0WUI8_CHEQU</name>
<dbReference type="AlphaFoldDB" id="A0AAW0WUI8"/>
<gene>
    <name evidence="2" type="ORF">OTU49_007786</name>
</gene>
<feature type="non-terminal residue" evidence="2">
    <location>
        <position position="1"/>
    </location>
</feature>
<feature type="compositionally biased region" description="Polar residues" evidence="1">
    <location>
        <begin position="81"/>
        <end position="109"/>
    </location>
</feature>
<feature type="region of interest" description="Disordered" evidence="1">
    <location>
        <begin position="63"/>
        <end position="192"/>
    </location>
</feature>
<dbReference type="Proteomes" id="UP001445076">
    <property type="component" value="Unassembled WGS sequence"/>
</dbReference>
<evidence type="ECO:0000313" key="3">
    <source>
        <dbReference type="Proteomes" id="UP001445076"/>
    </source>
</evidence>
<accession>A0AAW0WUI8</accession>
<proteinExistence type="predicted"/>
<protein>
    <submittedName>
        <fullName evidence="2">Uncharacterized protein</fullName>
    </submittedName>
</protein>
<sequence>VEDYMKDTLESLRIFEKESIVTYLARINRAEECSIDNRVKRMSDKVDKIAQYIEQKGELEEIEDDPQWLLDEGQESKQNEAENVNHQSDTTEGQSDTTGQLVTQNQQSADKLAAKQHRQLPSDSPLSESLVNDVKDDDKMTDTEDEEEADDTLAEEVSDDDTERSLSPSQTKVAEGQLYSSRSRPSTSGMTQRQGKEYLTCLNNRLDCLNQQLYQTQETLNTVVNTIMTRFDEMEKNTRLCRTKHQ</sequence>
<feature type="compositionally biased region" description="Acidic residues" evidence="1">
    <location>
        <begin position="143"/>
        <end position="162"/>
    </location>
</feature>
<feature type="compositionally biased region" description="Polar residues" evidence="1">
    <location>
        <begin position="165"/>
        <end position="192"/>
    </location>
</feature>
<reference evidence="2 3" key="1">
    <citation type="journal article" date="2024" name="BMC Genomics">
        <title>Genome assembly of redclaw crayfish (Cherax quadricarinatus) provides insights into its immune adaptation and hypoxia tolerance.</title>
        <authorList>
            <person name="Liu Z."/>
            <person name="Zheng J."/>
            <person name="Li H."/>
            <person name="Fang K."/>
            <person name="Wang S."/>
            <person name="He J."/>
            <person name="Zhou D."/>
            <person name="Weng S."/>
            <person name="Chi M."/>
            <person name="Gu Z."/>
            <person name="He J."/>
            <person name="Li F."/>
            <person name="Wang M."/>
        </authorList>
    </citation>
    <scope>NUCLEOTIDE SEQUENCE [LARGE SCALE GENOMIC DNA]</scope>
    <source>
        <strain evidence="2">ZL_2023a</strain>
    </source>
</reference>
<organism evidence="2 3">
    <name type="scientific">Cherax quadricarinatus</name>
    <name type="common">Australian red claw crayfish</name>
    <dbReference type="NCBI Taxonomy" id="27406"/>
    <lineage>
        <taxon>Eukaryota</taxon>
        <taxon>Metazoa</taxon>
        <taxon>Ecdysozoa</taxon>
        <taxon>Arthropoda</taxon>
        <taxon>Crustacea</taxon>
        <taxon>Multicrustacea</taxon>
        <taxon>Malacostraca</taxon>
        <taxon>Eumalacostraca</taxon>
        <taxon>Eucarida</taxon>
        <taxon>Decapoda</taxon>
        <taxon>Pleocyemata</taxon>
        <taxon>Astacidea</taxon>
        <taxon>Parastacoidea</taxon>
        <taxon>Parastacidae</taxon>
        <taxon>Cherax</taxon>
    </lineage>
</organism>
<keyword evidence="3" id="KW-1185">Reference proteome</keyword>
<feature type="compositionally biased region" description="Basic and acidic residues" evidence="1">
    <location>
        <begin position="133"/>
        <end position="142"/>
    </location>
</feature>
<evidence type="ECO:0000256" key="1">
    <source>
        <dbReference type="SAM" id="MobiDB-lite"/>
    </source>
</evidence>
<feature type="compositionally biased region" description="Polar residues" evidence="1">
    <location>
        <begin position="119"/>
        <end position="130"/>
    </location>
</feature>
<dbReference type="EMBL" id="JARKIK010000062">
    <property type="protein sequence ID" value="KAK8731071.1"/>
    <property type="molecule type" value="Genomic_DNA"/>
</dbReference>
<comment type="caution">
    <text evidence="2">The sequence shown here is derived from an EMBL/GenBank/DDBJ whole genome shotgun (WGS) entry which is preliminary data.</text>
</comment>
<evidence type="ECO:0000313" key="2">
    <source>
        <dbReference type="EMBL" id="KAK8731071.1"/>
    </source>
</evidence>